<dbReference type="SUPFAM" id="SSF53335">
    <property type="entry name" value="S-adenosyl-L-methionine-dependent methyltransferases"/>
    <property type="match status" value="1"/>
</dbReference>
<dbReference type="InterPro" id="IPR017985">
    <property type="entry name" value="MeTrfase_CN4_CS"/>
</dbReference>
<keyword evidence="5" id="KW-0949">S-adenosyl-L-methionine</keyword>
<evidence type="ECO:0000256" key="4">
    <source>
        <dbReference type="ARBA" id="ARBA00022679"/>
    </source>
</evidence>
<evidence type="ECO:0000256" key="8">
    <source>
        <dbReference type="ARBA" id="ARBA00049120"/>
    </source>
</evidence>
<organism evidence="10">
    <name type="scientific">uncultured marine virus</name>
    <dbReference type="NCBI Taxonomy" id="186617"/>
    <lineage>
        <taxon>Viruses</taxon>
        <taxon>environmental samples</taxon>
    </lineage>
</organism>
<keyword evidence="6" id="KW-0680">Restriction system</keyword>
<dbReference type="Pfam" id="PF01555">
    <property type="entry name" value="N6_N4_Mtase"/>
    <property type="match status" value="1"/>
</dbReference>
<evidence type="ECO:0000256" key="7">
    <source>
        <dbReference type="ARBA" id="ARBA00023125"/>
    </source>
</evidence>
<dbReference type="PANTHER" id="PTHR13370:SF3">
    <property type="entry name" value="TRNA (GUANINE(10)-N2)-METHYLTRANSFERASE HOMOLOG"/>
    <property type="match status" value="1"/>
</dbReference>
<evidence type="ECO:0000256" key="2">
    <source>
        <dbReference type="ARBA" id="ARBA00012185"/>
    </source>
</evidence>
<name>A0A0F7L5W8_9VIRU</name>
<evidence type="ECO:0000256" key="5">
    <source>
        <dbReference type="ARBA" id="ARBA00022691"/>
    </source>
</evidence>
<dbReference type="PROSITE" id="PS00093">
    <property type="entry name" value="N4_MTASE"/>
    <property type="match status" value="1"/>
</dbReference>
<dbReference type="GO" id="GO:0032259">
    <property type="term" value="P:methylation"/>
    <property type="evidence" value="ECO:0007669"/>
    <property type="project" value="UniProtKB-KW"/>
</dbReference>
<accession>A0A0F7L5W8</accession>
<evidence type="ECO:0000259" key="9">
    <source>
        <dbReference type="Pfam" id="PF01555"/>
    </source>
</evidence>
<sequence>MIINNDCLEEMKKMEDGAVDLTVTSPPYDNLRTYGGIDWGEHIWKPILEELYRVTKDGGVVVWVVGDATIKGSETGTSFKQALYAKECGFNLHDTMIYKTEKPPLTHKRYEQKFEYMFILTKGSPKIFNPLMEDKKYIDKRTNKSFSRNNDDTHSQGYCSSKTKKIIGNVWEIGSGLNNDTKDRRKFKHPAVFPDKLAYDHIISWSSEGDTVFDPMCGSGTVGVEADKLGRKFIGIEINKEYCKIAEARLNLNKPQNGGII</sequence>
<evidence type="ECO:0000256" key="1">
    <source>
        <dbReference type="ARBA" id="ARBA00010203"/>
    </source>
</evidence>
<keyword evidence="3 10" id="KW-0489">Methyltransferase</keyword>
<keyword evidence="4" id="KW-0808">Transferase</keyword>
<keyword evidence="7" id="KW-0238">DNA-binding</keyword>
<dbReference type="PANTHER" id="PTHR13370">
    <property type="entry name" value="RNA METHYLASE-RELATED"/>
    <property type="match status" value="1"/>
</dbReference>
<reference evidence="10" key="2">
    <citation type="submission" date="2015-03" db="EMBL/GenBank/DDBJ databases">
        <authorList>
            <person name="Chow C.-E.T."/>
            <person name="Winget D.M."/>
            <person name="White R.A.III."/>
            <person name="Hallam S.J."/>
            <person name="Suttle C.A."/>
        </authorList>
    </citation>
    <scope>NUCLEOTIDE SEQUENCE</scope>
    <source>
        <strain evidence="10">Anoxic3_7</strain>
    </source>
</reference>
<evidence type="ECO:0000313" key="10">
    <source>
        <dbReference type="EMBL" id="AKH46416.1"/>
    </source>
</evidence>
<dbReference type="PRINTS" id="PR00508">
    <property type="entry name" value="S21N4MTFRASE"/>
</dbReference>
<dbReference type="InterPro" id="IPR001091">
    <property type="entry name" value="RM_Methyltransferase"/>
</dbReference>
<dbReference type="Gene3D" id="3.40.50.150">
    <property type="entry name" value="Vaccinia Virus protein VP39"/>
    <property type="match status" value="1"/>
</dbReference>
<feature type="domain" description="DNA methylase N-4/N-6" evidence="9">
    <location>
        <begin position="19"/>
        <end position="247"/>
    </location>
</feature>
<evidence type="ECO:0000256" key="3">
    <source>
        <dbReference type="ARBA" id="ARBA00022603"/>
    </source>
</evidence>
<dbReference type="EMBL" id="KR029582">
    <property type="protein sequence ID" value="AKH46416.1"/>
    <property type="molecule type" value="Genomic_DNA"/>
</dbReference>
<dbReference type="EC" id="2.1.1.113" evidence="2"/>
<dbReference type="GO" id="GO:0015667">
    <property type="term" value="F:site-specific DNA-methyltransferase (cytosine-N4-specific) activity"/>
    <property type="evidence" value="ECO:0007669"/>
    <property type="project" value="UniProtKB-EC"/>
</dbReference>
<dbReference type="InterPro" id="IPR002941">
    <property type="entry name" value="DNA_methylase_N4/N6"/>
</dbReference>
<dbReference type="GO" id="GO:0009307">
    <property type="term" value="P:DNA restriction-modification system"/>
    <property type="evidence" value="ECO:0007669"/>
    <property type="project" value="UniProtKB-KW"/>
</dbReference>
<dbReference type="InterPro" id="IPR029063">
    <property type="entry name" value="SAM-dependent_MTases_sf"/>
</dbReference>
<dbReference type="GO" id="GO:0008170">
    <property type="term" value="F:N-methyltransferase activity"/>
    <property type="evidence" value="ECO:0007669"/>
    <property type="project" value="InterPro"/>
</dbReference>
<proteinExistence type="inferred from homology"/>
<comment type="similarity">
    <text evidence="1">Belongs to the N(4)/N(6)-methyltransferase family. N(4) subfamily.</text>
</comment>
<comment type="catalytic activity">
    <reaction evidence="8">
        <text>a 2'-deoxycytidine in DNA + S-adenosyl-L-methionine = an N(4)-methyl-2'-deoxycytidine in DNA + S-adenosyl-L-homocysteine + H(+)</text>
        <dbReference type="Rhea" id="RHEA:16857"/>
        <dbReference type="Rhea" id="RHEA-COMP:11369"/>
        <dbReference type="Rhea" id="RHEA-COMP:13674"/>
        <dbReference type="ChEBI" id="CHEBI:15378"/>
        <dbReference type="ChEBI" id="CHEBI:57856"/>
        <dbReference type="ChEBI" id="CHEBI:59789"/>
        <dbReference type="ChEBI" id="CHEBI:85452"/>
        <dbReference type="ChEBI" id="CHEBI:137933"/>
        <dbReference type="EC" id="2.1.1.113"/>
    </reaction>
</comment>
<reference evidence="10" key="1">
    <citation type="journal article" date="2015" name="Front. Microbiol.">
        <title>Combining genomic sequencing methods to explore viral diversity and reveal potential virus-host interactions.</title>
        <authorList>
            <person name="Chow C.E."/>
            <person name="Winget D.M."/>
            <person name="White R.A.III."/>
            <person name="Hallam S.J."/>
            <person name="Suttle C.A."/>
        </authorList>
    </citation>
    <scope>NUCLEOTIDE SEQUENCE</scope>
    <source>
        <strain evidence="10">Anoxic3_7</strain>
    </source>
</reference>
<protein>
    <recommendedName>
        <fullName evidence="2">site-specific DNA-methyltransferase (cytosine-N(4)-specific)</fullName>
        <ecNumber evidence="2">2.1.1.113</ecNumber>
    </recommendedName>
</protein>
<dbReference type="GO" id="GO:0003677">
    <property type="term" value="F:DNA binding"/>
    <property type="evidence" value="ECO:0007669"/>
    <property type="project" value="UniProtKB-KW"/>
</dbReference>
<evidence type="ECO:0000256" key="6">
    <source>
        <dbReference type="ARBA" id="ARBA00022747"/>
    </source>
</evidence>